<proteinExistence type="predicted"/>
<name>A0A819VGG8_9BILA</name>
<feature type="region of interest" description="Disordered" evidence="1">
    <location>
        <begin position="393"/>
        <end position="436"/>
    </location>
</feature>
<gene>
    <name evidence="2" type="ORF">OVN521_LOCUS21289</name>
</gene>
<dbReference type="PANTHER" id="PTHR46579">
    <property type="entry name" value="F5/8 TYPE C DOMAIN-CONTAINING PROTEIN-RELATED"/>
    <property type="match status" value="1"/>
</dbReference>
<keyword evidence="3" id="KW-1185">Reference proteome</keyword>
<accession>A0A819VGG8</accession>
<dbReference type="PANTHER" id="PTHR46579:SF1">
    <property type="entry name" value="F5_8 TYPE C DOMAIN-CONTAINING PROTEIN"/>
    <property type="match status" value="1"/>
</dbReference>
<evidence type="ECO:0000313" key="3">
    <source>
        <dbReference type="Proteomes" id="UP000663866"/>
    </source>
</evidence>
<dbReference type="EMBL" id="CAJOBG010004392">
    <property type="protein sequence ID" value="CAF4108483.1"/>
    <property type="molecule type" value="Genomic_DNA"/>
</dbReference>
<feature type="region of interest" description="Disordered" evidence="1">
    <location>
        <begin position="132"/>
        <end position="156"/>
    </location>
</feature>
<dbReference type="Proteomes" id="UP000663866">
    <property type="component" value="Unassembled WGS sequence"/>
</dbReference>
<organism evidence="2 3">
    <name type="scientific">Rotaria magnacalcarata</name>
    <dbReference type="NCBI Taxonomy" id="392030"/>
    <lineage>
        <taxon>Eukaryota</taxon>
        <taxon>Metazoa</taxon>
        <taxon>Spiralia</taxon>
        <taxon>Gnathifera</taxon>
        <taxon>Rotifera</taxon>
        <taxon>Eurotatoria</taxon>
        <taxon>Bdelloidea</taxon>
        <taxon>Philodinida</taxon>
        <taxon>Philodinidae</taxon>
        <taxon>Rotaria</taxon>
    </lineage>
</organism>
<comment type="caution">
    <text evidence="2">The sequence shown here is derived from an EMBL/GenBank/DDBJ whole genome shotgun (WGS) entry which is preliminary data.</text>
</comment>
<sequence length="1194" mass="137083">MIKQKLPLMNKENDNTNAYGTGLSVKKRHGRKNAIVECTVTTPKAVPHDQHKDAVKFDDSSPKLVIDIKRLPTRTDIIDQSNSERLYEENRTPVINRSIAGKSSSVSRTPLSADRIVVSVDRRQRELNEDLNRNHTSNTPIRPFRHNQIRNSSTDDNNNAFSLDCIPNETYDILSRFPEFRQLAKAFNDEKKKCSNWSKDFARLQEDYNQLKANSFPRSPAVALNYLVDLVTQIQHSSGRDDPRSDEQLARDLGEDPKLLMGFKDVTPQQSALNLFNHLYPGYESKVELDSISKLEDEDPDILRTILKSNIMFRSSKNVDTIRRSSQRRNYRRLARIQRQITLETVLSNISSSVVDQPPTKISTITSFESVQVQEVQQSINISNIKIDLTESKSTTRTNDDNELETEGNRPLSPSSNPKDNNDDYQFVDDFNSGDNVDEERDAENLLIDSDNEESLDINQDDDDAELFNDFKDHTDHQFTSKEIAIVLSLLKSRHSLTNTCITNICKLLKLLHVPNAPSNFRHIRCLICSPYQTTIFGKTAISCPSCYRISSSSTGWTSSSTCISKDKFIKTPTANHNLSLAPQIRSIIERNHLINPDKNENIIIDIVDSLYYRKLLLVESNPLISLLMNSDGAVVKSISRSIWITSFVINELSPSVRFNRENLIIGMVCIGSSKPHKDEMQMFLNDLVKELIYLEREGLRYNPIDLSLNDEKTMRGCENVKVGDGNARAFVSDTSNDVELRSNQPYDEAIRLFEQPLGKQRRVSITSLNSGTYSLRGPCALRKLKNEYKKELDKIASTFKETFFLSSTFRIPRDLKLYSVYKANELKIFLLFGFLIFNEILIPERYDHFRCLAFAAHLIEASTHDQSTHHDIHDLLHEFYTRFELLYTKKQAKPVIHALSHFADTVKIYGPGHNYSTFDFESTIATLTRTIHNGPKLTVEMLNNVDLLQQTWLATNDPSFPYEMQLFDHQIHGNIRYPAPTCLSDLYNQQKARLYKKNVYRFAYNECDLLPLPKCYEFMAVIQQKLTDDCGVIKPTVRYSVSANQYLIQHHTAYMNEQLLPLEKIEEMFQCRKVNVVPIRIIDSHAYNNCKTSAPIILDSNEDFFGPNRTHKPGDDSIWKIESVMEKSTFPWIYPTGEGGELDMKRPISLKLRLMSANKTWQGYSILTFRAMNLIQKDDFCTAVNYHTIKKFN</sequence>
<evidence type="ECO:0000313" key="2">
    <source>
        <dbReference type="EMBL" id="CAF4108483.1"/>
    </source>
</evidence>
<evidence type="ECO:0000256" key="1">
    <source>
        <dbReference type="SAM" id="MobiDB-lite"/>
    </source>
</evidence>
<protein>
    <submittedName>
        <fullName evidence="2">Uncharacterized protein</fullName>
    </submittedName>
</protein>
<reference evidence="2" key="1">
    <citation type="submission" date="2021-02" db="EMBL/GenBank/DDBJ databases">
        <authorList>
            <person name="Nowell W R."/>
        </authorList>
    </citation>
    <scope>NUCLEOTIDE SEQUENCE</scope>
</reference>
<dbReference type="AlphaFoldDB" id="A0A819VGG8"/>
<feature type="region of interest" description="Disordered" evidence="1">
    <location>
        <begin position="1"/>
        <end position="22"/>
    </location>
</feature>